<dbReference type="CDD" id="cd01992">
    <property type="entry name" value="TilS_N"/>
    <property type="match status" value="1"/>
</dbReference>
<evidence type="ECO:0000256" key="1">
    <source>
        <dbReference type="ARBA" id="ARBA00004496"/>
    </source>
</evidence>
<dbReference type="InterPro" id="IPR014729">
    <property type="entry name" value="Rossmann-like_a/b/a_fold"/>
</dbReference>
<dbReference type="EMBL" id="MBDL01000001">
    <property type="protein sequence ID" value="ODA14249.1"/>
    <property type="molecule type" value="Genomic_DNA"/>
</dbReference>
<evidence type="ECO:0000259" key="9">
    <source>
        <dbReference type="SMART" id="SM00977"/>
    </source>
</evidence>
<evidence type="ECO:0000256" key="6">
    <source>
        <dbReference type="ARBA" id="ARBA00022840"/>
    </source>
</evidence>
<evidence type="ECO:0000313" key="10">
    <source>
        <dbReference type="EMBL" id="ODA14249.1"/>
    </source>
</evidence>
<comment type="catalytic activity">
    <reaction evidence="7 8">
        <text>cytidine(34) in tRNA(Ile2) + L-lysine + ATP = lysidine(34) in tRNA(Ile2) + AMP + diphosphate + H(+)</text>
        <dbReference type="Rhea" id="RHEA:43744"/>
        <dbReference type="Rhea" id="RHEA-COMP:10625"/>
        <dbReference type="Rhea" id="RHEA-COMP:10670"/>
        <dbReference type="ChEBI" id="CHEBI:15378"/>
        <dbReference type="ChEBI" id="CHEBI:30616"/>
        <dbReference type="ChEBI" id="CHEBI:32551"/>
        <dbReference type="ChEBI" id="CHEBI:33019"/>
        <dbReference type="ChEBI" id="CHEBI:82748"/>
        <dbReference type="ChEBI" id="CHEBI:83665"/>
        <dbReference type="ChEBI" id="CHEBI:456215"/>
        <dbReference type="EC" id="6.3.4.19"/>
    </reaction>
</comment>
<comment type="caution">
    <text evidence="8">Lacks conserved residue(s) required for the propagation of feature annotation.</text>
</comment>
<keyword evidence="5" id="KW-0547">Nucleotide-binding</keyword>
<dbReference type="InterPro" id="IPR012094">
    <property type="entry name" value="tRNA_Ile_lys_synt"/>
</dbReference>
<keyword evidence="4 8" id="KW-0819">tRNA processing</keyword>
<gene>
    <name evidence="8" type="primary">tilS</name>
    <name evidence="10" type="ORF">BBP83_00065</name>
</gene>
<dbReference type="NCBIfam" id="TIGR02433">
    <property type="entry name" value="lysidine_TilS_C"/>
    <property type="match status" value="1"/>
</dbReference>
<dbReference type="EC" id="6.3.4.19" evidence="8"/>
<dbReference type="Proteomes" id="UP000186553">
    <property type="component" value="Unassembled WGS sequence"/>
</dbReference>
<dbReference type="SUPFAM" id="SSF82829">
    <property type="entry name" value="MesJ substrate recognition domain-like"/>
    <property type="match status" value="1"/>
</dbReference>
<protein>
    <recommendedName>
        <fullName evidence="8">tRNA(Ile)-lysidine synthase</fullName>
        <ecNumber evidence="8">6.3.4.19</ecNumber>
    </recommendedName>
    <alternativeName>
        <fullName evidence="8">tRNA(Ile)-2-lysyl-cytidine synthase</fullName>
    </alternativeName>
    <alternativeName>
        <fullName evidence="8">tRNA(Ile)-lysidine synthetase</fullName>
    </alternativeName>
</protein>
<dbReference type="AlphaFoldDB" id="A0A1C3D0C3"/>
<evidence type="ECO:0000313" key="11">
    <source>
        <dbReference type="Proteomes" id="UP000186553"/>
    </source>
</evidence>
<dbReference type="InterPro" id="IPR011063">
    <property type="entry name" value="TilS/TtcA_N"/>
</dbReference>
<accession>A0A1C3D0C3</accession>
<dbReference type="GO" id="GO:0006400">
    <property type="term" value="P:tRNA modification"/>
    <property type="evidence" value="ECO:0007669"/>
    <property type="project" value="UniProtKB-UniRule"/>
</dbReference>
<dbReference type="InterPro" id="IPR015262">
    <property type="entry name" value="tRNA_Ile_lys_synt_subst-bd"/>
</dbReference>
<dbReference type="SMART" id="SM00977">
    <property type="entry name" value="TilS_C"/>
    <property type="match status" value="1"/>
</dbReference>
<proteinExistence type="inferred from homology"/>
<dbReference type="Pfam" id="PF01171">
    <property type="entry name" value="ATP_bind_3"/>
    <property type="match status" value="1"/>
</dbReference>
<dbReference type="STRING" id="1891224.BBP83_00065"/>
<sequence length="419" mass="47825">MDSMLLLHLMSLLCPQNIRAIYIDHQLQKNSADWGHFVASVCQKLNVPCIVQAVQVHNGNLENQARTARYQAYQMHLKANEVLVLAHHQQDQAETLMLRLLSGAGIHGLAAMQQLDQRDQLTIWRPLLNVSREQICQWATALNVQNIQDLSNFDTHYDRAWCREELWPILQSRFPQMQTAISRTSCLMQDASDILADVLAQDLASCATSEVLQLEQFQVLSRPRQRQLLSAWMKGLDQYRPSFEMVQRLQQEVIDSKVDAQAALHWNGFYYVRFACKLYRLSKAVYQASEVPQPETLSINLALNKNIQLPAGHFVMQRTPQFGLSFALLEQRLTLTQRQGGEKIHLQGRVGTWPLKKAIQQAQIFPWLRHTIQILSMDNVMLGVFTPNGFWLAHSPYCVKAGWLPTLISSDNSKIGSSS</sequence>
<dbReference type="GO" id="GO:0005524">
    <property type="term" value="F:ATP binding"/>
    <property type="evidence" value="ECO:0007669"/>
    <property type="project" value="UniProtKB-KW"/>
</dbReference>
<keyword evidence="6" id="KW-0067">ATP-binding</keyword>
<evidence type="ECO:0000256" key="4">
    <source>
        <dbReference type="ARBA" id="ARBA00022694"/>
    </source>
</evidence>
<name>A0A1C3D0C3_9GAMM</name>
<dbReference type="InterPro" id="IPR012796">
    <property type="entry name" value="Lysidine-tRNA-synth_C"/>
</dbReference>
<comment type="similarity">
    <text evidence="8">Belongs to the tRNA(Ile)-lysidine synthase family.</text>
</comment>
<evidence type="ECO:0000256" key="2">
    <source>
        <dbReference type="ARBA" id="ARBA00022490"/>
    </source>
</evidence>
<dbReference type="NCBIfam" id="TIGR02432">
    <property type="entry name" value="lysidine_TilS_N"/>
    <property type="match status" value="1"/>
</dbReference>
<dbReference type="PANTHER" id="PTHR43033">
    <property type="entry name" value="TRNA(ILE)-LYSIDINE SYNTHASE-RELATED"/>
    <property type="match status" value="1"/>
</dbReference>
<keyword evidence="2 8" id="KW-0963">Cytoplasm</keyword>
<evidence type="ECO:0000256" key="7">
    <source>
        <dbReference type="ARBA" id="ARBA00048539"/>
    </source>
</evidence>
<comment type="subcellular location">
    <subcellularLocation>
        <location evidence="1 8">Cytoplasm</location>
    </subcellularLocation>
</comment>
<comment type="function">
    <text evidence="8">Ligates lysine onto the cytidine present at position 34 of the AUA codon-specific tRNA(Ile) that contains the anticodon CAU, in an ATP-dependent manner. Cytidine is converted to lysidine, thus changing the amino acid specificity of the tRNA from methionine to isoleucine.</text>
</comment>
<dbReference type="Pfam" id="PF11734">
    <property type="entry name" value="TilS_C"/>
    <property type="match status" value="1"/>
</dbReference>
<dbReference type="SUPFAM" id="SSF56037">
    <property type="entry name" value="PheT/TilS domain"/>
    <property type="match status" value="1"/>
</dbReference>
<keyword evidence="3 8" id="KW-0436">Ligase</keyword>
<dbReference type="SUPFAM" id="SSF52402">
    <property type="entry name" value="Adenine nucleotide alpha hydrolases-like"/>
    <property type="match status" value="1"/>
</dbReference>
<dbReference type="InterPro" id="IPR012795">
    <property type="entry name" value="tRNA_Ile_lys_synt_N"/>
</dbReference>
<dbReference type="Gene3D" id="3.40.50.620">
    <property type="entry name" value="HUPs"/>
    <property type="match status" value="1"/>
</dbReference>
<dbReference type="Pfam" id="PF09179">
    <property type="entry name" value="TilS"/>
    <property type="match status" value="1"/>
</dbReference>
<dbReference type="GO" id="GO:0032267">
    <property type="term" value="F:tRNA(Ile)-lysidine synthase activity"/>
    <property type="evidence" value="ECO:0007669"/>
    <property type="project" value="UniProtKB-EC"/>
</dbReference>
<dbReference type="GO" id="GO:0005737">
    <property type="term" value="C:cytoplasm"/>
    <property type="evidence" value="ECO:0007669"/>
    <property type="project" value="UniProtKB-SubCell"/>
</dbReference>
<comment type="caution">
    <text evidence="10">The sequence shown here is derived from an EMBL/GenBank/DDBJ whole genome shotgun (WGS) entry which is preliminary data.</text>
</comment>
<dbReference type="PANTHER" id="PTHR43033:SF1">
    <property type="entry name" value="TRNA(ILE)-LYSIDINE SYNTHASE-RELATED"/>
    <property type="match status" value="1"/>
</dbReference>
<dbReference type="Gene3D" id="1.20.59.20">
    <property type="match status" value="1"/>
</dbReference>
<evidence type="ECO:0000256" key="8">
    <source>
        <dbReference type="HAMAP-Rule" id="MF_01161"/>
    </source>
</evidence>
<keyword evidence="11" id="KW-1185">Reference proteome</keyword>
<dbReference type="HAMAP" id="MF_01161">
    <property type="entry name" value="tRNA_Ile_lys_synt"/>
    <property type="match status" value="1"/>
</dbReference>
<evidence type="ECO:0000256" key="5">
    <source>
        <dbReference type="ARBA" id="ARBA00022741"/>
    </source>
</evidence>
<evidence type="ECO:0000256" key="3">
    <source>
        <dbReference type="ARBA" id="ARBA00022598"/>
    </source>
</evidence>
<reference evidence="10 11" key="1">
    <citation type="submission" date="2016-07" db="EMBL/GenBank/DDBJ databases">
        <title>Acinetobacter sp. ANC 4603.</title>
        <authorList>
            <person name="Radolfova-Krizova L."/>
            <person name="Nemec A."/>
        </authorList>
    </citation>
    <scope>NUCLEOTIDE SEQUENCE [LARGE SCALE GENOMIC DNA]</scope>
    <source>
        <strain evidence="10 11">ANC 4603</strain>
    </source>
</reference>
<organism evidence="10 11">
    <name type="scientific">Acinetobacter celticus</name>
    <dbReference type="NCBI Taxonomy" id="1891224"/>
    <lineage>
        <taxon>Bacteria</taxon>
        <taxon>Pseudomonadati</taxon>
        <taxon>Pseudomonadota</taxon>
        <taxon>Gammaproteobacteria</taxon>
        <taxon>Moraxellales</taxon>
        <taxon>Moraxellaceae</taxon>
        <taxon>Acinetobacter</taxon>
    </lineage>
</organism>
<feature type="domain" description="Lysidine-tRNA(Ile) synthetase C-terminal" evidence="9">
    <location>
        <begin position="333"/>
        <end position="407"/>
    </location>
</feature>